<evidence type="ECO:0000256" key="1">
    <source>
        <dbReference type="ARBA" id="ARBA00022729"/>
    </source>
</evidence>
<dbReference type="SUPFAM" id="SSF51126">
    <property type="entry name" value="Pectin lyase-like"/>
    <property type="match status" value="1"/>
</dbReference>
<sequence>MKNIFPIFLSAFLSLTLISCSKKDDSSSSTSSTGSTQTFVDANHCRLTKNTSSRNSSLIVNERKSDSRSSGRTGRVMYVDKSALPQYQTDNYLLLDGFDLDSDYVGGLDGVHLTNNPPDIGNNFTLELRFQFDDGGYYGGGQLIGSASYKAPLIKFDEHGKYIRYGFGGTTIKVDKPDSVNLENWHHIATTFDGTNYKLYLDGIEINNSTAFSGLTPPEPITMIGNNLEGKTVLRWLGKVDEVRIWNDTRTQGEIQANMNKTLVGNESGLVAYYPMDVNNNWEIIDKTSNANHAKITNAEILPRFFDNSSCTNGPDGTTTCPYPTIRSALDNVTSGDHVYIREGRYTELLNTEALNVDLAGHRGFSRSSDHQSGLDIDDAFLKEEDKIIFEGYPGE</sequence>
<dbReference type="SMART" id="SM00560">
    <property type="entry name" value="LamGL"/>
    <property type="match status" value="1"/>
</dbReference>
<evidence type="ECO:0000256" key="3">
    <source>
        <dbReference type="SAM" id="MobiDB-lite"/>
    </source>
</evidence>
<organism evidence="5">
    <name type="scientific">marine metagenome</name>
    <dbReference type="NCBI Taxonomy" id="408172"/>
    <lineage>
        <taxon>unclassified sequences</taxon>
        <taxon>metagenomes</taxon>
        <taxon>ecological metagenomes</taxon>
    </lineage>
</organism>
<dbReference type="EMBL" id="UINC01057818">
    <property type="protein sequence ID" value="SVB79400.1"/>
    <property type="molecule type" value="Genomic_DNA"/>
</dbReference>
<evidence type="ECO:0000313" key="5">
    <source>
        <dbReference type="EMBL" id="SVB79400.1"/>
    </source>
</evidence>
<dbReference type="InterPro" id="IPR012334">
    <property type="entry name" value="Pectin_lyas_fold"/>
</dbReference>
<feature type="region of interest" description="Disordered" evidence="3">
    <location>
        <begin position="52"/>
        <end position="72"/>
    </location>
</feature>
<dbReference type="InterPro" id="IPR013320">
    <property type="entry name" value="ConA-like_dom_sf"/>
</dbReference>
<evidence type="ECO:0000259" key="4">
    <source>
        <dbReference type="SMART" id="SM00560"/>
    </source>
</evidence>
<dbReference type="PROSITE" id="PS51257">
    <property type="entry name" value="PROKAR_LIPOPROTEIN"/>
    <property type="match status" value="1"/>
</dbReference>
<proteinExistence type="predicted"/>
<feature type="domain" description="LamG-like jellyroll fold" evidence="4">
    <location>
        <begin position="122"/>
        <end position="253"/>
    </location>
</feature>
<accession>A0A382GWI6</accession>
<dbReference type="Gene3D" id="2.60.120.200">
    <property type="match status" value="1"/>
</dbReference>
<reference evidence="5" key="1">
    <citation type="submission" date="2018-05" db="EMBL/GenBank/DDBJ databases">
        <authorList>
            <person name="Lanie J.A."/>
            <person name="Ng W.-L."/>
            <person name="Kazmierczak K.M."/>
            <person name="Andrzejewski T.M."/>
            <person name="Davidsen T.M."/>
            <person name="Wayne K.J."/>
            <person name="Tettelin H."/>
            <person name="Glass J.I."/>
            <person name="Rusch D."/>
            <person name="Podicherti R."/>
            <person name="Tsui H.-C.T."/>
            <person name="Winkler M.E."/>
        </authorList>
    </citation>
    <scope>NUCLEOTIDE SEQUENCE</scope>
</reference>
<feature type="non-terminal residue" evidence="5">
    <location>
        <position position="396"/>
    </location>
</feature>
<gene>
    <name evidence="5" type="ORF">METZ01_LOCUS232254</name>
</gene>
<keyword evidence="1" id="KW-0732">Signal</keyword>
<name>A0A382GWI6_9ZZZZ</name>
<keyword evidence="2" id="KW-1015">Disulfide bond</keyword>
<dbReference type="Gene3D" id="2.160.20.10">
    <property type="entry name" value="Single-stranded right-handed beta-helix, Pectin lyase-like"/>
    <property type="match status" value="1"/>
</dbReference>
<evidence type="ECO:0000256" key="2">
    <source>
        <dbReference type="ARBA" id="ARBA00023157"/>
    </source>
</evidence>
<dbReference type="InterPro" id="IPR006558">
    <property type="entry name" value="LamG-like"/>
</dbReference>
<dbReference type="InterPro" id="IPR011050">
    <property type="entry name" value="Pectin_lyase_fold/virulence"/>
</dbReference>
<dbReference type="AlphaFoldDB" id="A0A382GWI6"/>
<protein>
    <recommendedName>
        <fullName evidence="4">LamG-like jellyroll fold domain-containing protein</fullName>
    </recommendedName>
</protein>
<dbReference type="SUPFAM" id="SSF49899">
    <property type="entry name" value="Concanavalin A-like lectins/glucanases"/>
    <property type="match status" value="1"/>
</dbReference>
<dbReference type="Pfam" id="PF13385">
    <property type="entry name" value="Laminin_G_3"/>
    <property type="match status" value="1"/>
</dbReference>